<dbReference type="PROSITE" id="PS50109">
    <property type="entry name" value="HIS_KIN"/>
    <property type="match status" value="1"/>
</dbReference>
<evidence type="ECO:0000256" key="12">
    <source>
        <dbReference type="ARBA" id="ARBA00023012"/>
    </source>
</evidence>
<dbReference type="PANTHER" id="PTHR45339:SF1">
    <property type="entry name" value="HYBRID SIGNAL TRANSDUCTION HISTIDINE KINASE J"/>
    <property type="match status" value="1"/>
</dbReference>
<comment type="catalytic activity">
    <reaction evidence="1">
        <text>ATP + protein L-histidine = ADP + protein N-phospho-L-histidine.</text>
        <dbReference type="EC" id="2.7.13.3"/>
    </reaction>
</comment>
<dbReference type="Pfam" id="PF00072">
    <property type="entry name" value="Response_reg"/>
    <property type="match status" value="1"/>
</dbReference>
<evidence type="ECO:0000256" key="5">
    <source>
        <dbReference type="ARBA" id="ARBA00022553"/>
    </source>
</evidence>
<dbReference type="InterPro" id="IPR036890">
    <property type="entry name" value="HATPase_C_sf"/>
</dbReference>
<feature type="domain" description="PAC" evidence="17">
    <location>
        <begin position="185"/>
        <end position="237"/>
    </location>
</feature>
<dbReference type="InterPro" id="IPR011006">
    <property type="entry name" value="CheY-like_superfamily"/>
</dbReference>
<dbReference type="PROSITE" id="PS50112">
    <property type="entry name" value="PAS"/>
    <property type="match status" value="2"/>
</dbReference>
<dbReference type="InterPro" id="IPR000700">
    <property type="entry name" value="PAS-assoc_C"/>
</dbReference>
<dbReference type="InterPro" id="IPR001789">
    <property type="entry name" value="Sig_transdc_resp-reg_receiver"/>
</dbReference>
<evidence type="ECO:0000256" key="9">
    <source>
        <dbReference type="ARBA" id="ARBA00022777"/>
    </source>
</evidence>
<dbReference type="GO" id="GO:0000155">
    <property type="term" value="F:phosphorelay sensor kinase activity"/>
    <property type="evidence" value="ECO:0007669"/>
    <property type="project" value="InterPro"/>
</dbReference>
<dbReference type="Pfam" id="PF13426">
    <property type="entry name" value="PAS_9"/>
    <property type="match status" value="1"/>
</dbReference>
<dbReference type="Gene3D" id="3.30.565.10">
    <property type="entry name" value="Histidine kinase-like ATPase, C-terminal domain"/>
    <property type="match status" value="1"/>
</dbReference>
<dbReference type="PROSITE" id="PS50110">
    <property type="entry name" value="RESPONSE_REGULATORY"/>
    <property type="match status" value="1"/>
</dbReference>
<sequence length="792" mass="87955">MEAHTLIEASLVPLITVSKDGKVIDLNEAMANITGLKRENIDRINFFDCFTDPAKAREAYKKVFLKGSLTVFPLTLRGSTGKLTEVLFNGTVYHDKSGKELGAVIMIRDDIARKLASHYTRSIIEAIRDPLFAIDLLGKITDVNNATLVATDITREKIKGTSFSQYFTDPAEARKAYLQIFETGYIADIPLTLEDGTEKKVICNGSVFKDDKGLVLGVVIVARDVTEQLRIESELNHAKLLAEHATGIAELATGVAEVAQQKAEAAMDVANEAMKAKQQFLSNMSHEIRTPMNAIIGFTKVLLKTNLSEKQLEYLSAIKTSGEALIVLINDILDLAKVDAGKILFEQIKFKMDLSVAAMLHLFEPRIREKNLMLIKEYDNRIPPVLIGDPVRLHQIILNLVSNAVKFTSEGAITVSVKLLSETADNVVIEFAVKDTGIGIEKEKIKTIFENFQQATSETSRIFGGTGLGLAISKKLVESQGGSIHVKSKPGKGSEFSFILKFSKTNELVEPENSALEIDNSSIKIKVLVVEDIVLNQLLMKTILDEFGFDCEIAANGKIAIEMLQSENYDIVLMDLQMPLVNGFEATDYIRNTMHCDIPIVALTADVTTVDLVKCKAVGMNDYMSKPVDERLLFNKIITLVRKPSMKQMSIGEDDEQLQKNTCINLDYLTRISKSNTAVMTEMISLYIDHTSVYIDAMKNGISNSDWTSVRAVVHKMIPTFSIVGISAEYEIMARKILELTQMSNPREEIIKLALQIETVCMQACEELSFELMNIENTNRPNEIQSKNISGR</sequence>
<evidence type="ECO:0000256" key="2">
    <source>
        <dbReference type="ARBA" id="ARBA00004651"/>
    </source>
</evidence>
<name>A0A644WJ33_9ZZZZ</name>
<evidence type="ECO:0000256" key="13">
    <source>
        <dbReference type="ARBA" id="ARBA00023136"/>
    </source>
</evidence>
<dbReference type="CDD" id="cd00130">
    <property type="entry name" value="PAS"/>
    <property type="match status" value="2"/>
</dbReference>
<dbReference type="SMART" id="SM00448">
    <property type="entry name" value="REC"/>
    <property type="match status" value="1"/>
</dbReference>
<dbReference type="FunFam" id="3.30.565.10:FF:000010">
    <property type="entry name" value="Sensor histidine kinase RcsC"/>
    <property type="match status" value="1"/>
</dbReference>
<dbReference type="EMBL" id="VSSQ01000856">
    <property type="protein sequence ID" value="MPM02264.1"/>
    <property type="molecule type" value="Genomic_DNA"/>
</dbReference>
<dbReference type="GO" id="GO:0005524">
    <property type="term" value="F:ATP binding"/>
    <property type="evidence" value="ECO:0007669"/>
    <property type="project" value="UniProtKB-KW"/>
</dbReference>
<keyword evidence="13" id="KW-0472">Membrane</keyword>
<dbReference type="GO" id="GO:0005886">
    <property type="term" value="C:plasma membrane"/>
    <property type="evidence" value="ECO:0007669"/>
    <property type="project" value="UniProtKB-SubCell"/>
</dbReference>
<dbReference type="Gene3D" id="3.30.450.20">
    <property type="entry name" value="PAS domain"/>
    <property type="match status" value="2"/>
</dbReference>
<feature type="domain" description="Response regulatory" evidence="15">
    <location>
        <begin position="526"/>
        <end position="641"/>
    </location>
</feature>
<dbReference type="InterPro" id="IPR005467">
    <property type="entry name" value="His_kinase_dom"/>
</dbReference>
<dbReference type="CDD" id="cd17546">
    <property type="entry name" value="REC_hyHK_CKI1_RcsC-like"/>
    <property type="match status" value="1"/>
</dbReference>
<keyword evidence="8" id="KW-0547">Nucleotide-binding</keyword>
<dbReference type="PRINTS" id="PR00344">
    <property type="entry name" value="BCTRLSENSOR"/>
</dbReference>
<proteinExistence type="predicted"/>
<dbReference type="InterPro" id="IPR036097">
    <property type="entry name" value="HisK_dim/P_sf"/>
</dbReference>
<keyword evidence="9 18" id="KW-0418">Kinase</keyword>
<feature type="domain" description="PAS" evidence="16">
    <location>
        <begin position="116"/>
        <end position="170"/>
    </location>
</feature>
<evidence type="ECO:0000256" key="11">
    <source>
        <dbReference type="ARBA" id="ARBA00022989"/>
    </source>
</evidence>
<keyword evidence="4" id="KW-1003">Cell membrane</keyword>
<comment type="subcellular location">
    <subcellularLocation>
        <location evidence="2">Cell membrane</location>
        <topology evidence="2">Multi-pass membrane protein</topology>
    </subcellularLocation>
</comment>
<dbReference type="PANTHER" id="PTHR45339">
    <property type="entry name" value="HYBRID SIGNAL TRANSDUCTION HISTIDINE KINASE J"/>
    <property type="match status" value="1"/>
</dbReference>
<dbReference type="InterPro" id="IPR013767">
    <property type="entry name" value="PAS_fold"/>
</dbReference>
<gene>
    <name evidence="18" type="primary">rcsC_123</name>
    <name evidence="18" type="ORF">SDC9_48509</name>
</gene>
<evidence type="ECO:0000256" key="7">
    <source>
        <dbReference type="ARBA" id="ARBA00022692"/>
    </source>
</evidence>
<accession>A0A644WJ33</accession>
<dbReference type="CDD" id="cd16922">
    <property type="entry name" value="HATPase_EvgS-ArcB-TorS-like"/>
    <property type="match status" value="1"/>
</dbReference>
<dbReference type="Pfam" id="PF02518">
    <property type="entry name" value="HATPase_c"/>
    <property type="match status" value="1"/>
</dbReference>
<keyword evidence="7" id="KW-0812">Transmembrane</keyword>
<protein>
    <recommendedName>
        <fullName evidence="3">histidine kinase</fullName>
        <ecNumber evidence="3">2.7.13.3</ecNumber>
    </recommendedName>
</protein>
<evidence type="ECO:0000256" key="3">
    <source>
        <dbReference type="ARBA" id="ARBA00012438"/>
    </source>
</evidence>
<dbReference type="InterPro" id="IPR003661">
    <property type="entry name" value="HisK_dim/P_dom"/>
</dbReference>
<feature type="domain" description="Histidine kinase" evidence="14">
    <location>
        <begin position="283"/>
        <end position="504"/>
    </location>
</feature>
<dbReference type="SUPFAM" id="SSF47384">
    <property type="entry name" value="Homodimeric domain of signal transducing histidine kinase"/>
    <property type="match status" value="1"/>
</dbReference>
<keyword evidence="6 18" id="KW-0808">Transferase</keyword>
<dbReference type="SMART" id="SM00388">
    <property type="entry name" value="HisKA"/>
    <property type="match status" value="1"/>
</dbReference>
<dbReference type="Gene3D" id="1.10.287.130">
    <property type="match status" value="1"/>
</dbReference>
<evidence type="ECO:0000256" key="1">
    <source>
        <dbReference type="ARBA" id="ARBA00000085"/>
    </source>
</evidence>
<evidence type="ECO:0000259" key="17">
    <source>
        <dbReference type="PROSITE" id="PS50113"/>
    </source>
</evidence>
<dbReference type="InterPro" id="IPR035965">
    <property type="entry name" value="PAS-like_dom_sf"/>
</dbReference>
<keyword evidence="12" id="KW-0902">Two-component regulatory system</keyword>
<dbReference type="Gene3D" id="1.20.120.160">
    <property type="entry name" value="HPT domain"/>
    <property type="match status" value="1"/>
</dbReference>
<evidence type="ECO:0000256" key="4">
    <source>
        <dbReference type="ARBA" id="ARBA00022475"/>
    </source>
</evidence>
<evidence type="ECO:0000256" key="6">
    <source>
        <dbReference type="ARBA" id="ARBA00022679"/>
    </source>
</evidence>
<dbReference type="Pfam" id="PF00989">
    <property type="entry name" value="PAS"/>
    <property type="match status" value="1"/>
</dbReference>
<evidence type="ECO:0000259" key="16">
    <source>
        <dbReference type="PROSITE" id="PS50112"/>
    </source>
</evidence>
<dbReference type="SUPFAM" id="SSF55785">
    <property type="entry name" value="PYP-like sensor domain (PAS domain)"/>
    <property type="match status" value="2"/>
</dbReference>
<dbReference type="PROSITE" id="PS50113">
    <property type="entry name" value="PAC"/>
    <property type="match status" value="1"/>
</dbReference>
<dbReference type="SUPFAM" id="SSF55874">
    <property type="entry name" value="ATPase domain of HSP90 chaperone/DNA topoisomerase II/histidine kinase"/>
    <property type="match status" value="1"/>
</dbReference>
<evidence type="ECO:0000256" key="8">
    <source>
        <dbReference type="ARBA" id="ARBA00022741"/>
    </source>
</evidence>
<feature type="domain" description="PAS" evidence="16">
    <location>
        <begin position="1"/>
        <end position="41"/>
    </location>
</feature>
<dbReference type="CDD" id="cd00082">
    <property type="entry name" value="HisKA"/>
    <property type="match status" value="1"/>
</dbReference>
<keyword evidence="10" id="KW-0067">ATP-binding</keyword>
<dbReference type="InterPro" id="IPR003594">
    <property type="entry name" value="HATPase_dom"/>
</dbReference>
<evidence type="ECO:0000313" key="18">
    <source>
        <dbReference type="EMBL" id="MPM02264.1"/>
    </source>
</evidence>
<dbReference type="Pfam" id="PF00512">
    <property type="entry name" value="HisKA"/>
    <property type="match status" value="1"/>
</dbReference>
<reference evidence="18" key="1">
    <citation type="submission" date="2019-08" db="EMBL/GenBank/DDBJ databases">
        <authorList>
            <person name="Kucharzyk K."/>
            <person name="Murdoch R.W."/>
            <person name="Higgins S."/>
            <person name="Loffler F."/>
        </authorList>
    </citation>
    <scope>NUCLEOTIDE SEQUENCE</scope>
</reference>
<dbReference type="InterPro" id="IPR000014">
    <property type="entry name" value="PAS"/>
</dbReference>
<keyword evidence="11" id="KW-1133">Transmembrane helix</keyword>
<dbReference type="SUPFAM" id="SSF52172">
    <property type="entry name" value="CheY-like"/>
    <property type="match status" value="1"/>
</dbReference>
<organism evidence="18">
    <name type="scientific">bioreactor metagenome</name>
    <dbReference type="NCBI Taxonomy" id="1076179"/>
    <lineage>
        <taxon>unclassified sequences</taxon>
        <taxon>metagenomes</taxon>
        <taxon>ecological metagenomes</taxon>
    </lineage>
</organism>
<dbReference type="EC" id="2.7.13.3" evidence="3"/>
<dbReference type="InterPro" id="IPR004358">
    <property type="entry name" value="Sig_transdc_His_kin-like_C"/>
</dbReference>
<dbReference type="SMART" id="SM00387">
    <property type="entry name" value="HATPase_c"/>
    <property type="match status" value="1"/>
</dbReference>
<dbReference type="FunFam" id="1.10.287.130:FF:000002">
    <property type="entry name" value="Two-component osmosensing histidine kinase"/>
    <property type="match status" value="1"/>
</dbReference>
<evidence type="ECO:0000256" key="10">
    <source>
        <dbReference type="ARBA" id="ARBA00022840"/>
    </source>
</evidence>
<dbReference type="InterPro" id="IPR036641">
    <property type="entry name" value="HPT_dom_sf"/>
</dbReference>
<evidence type="ECO:0000259" key="14">
    <source>
        <dbReference type="PROSITE" id="PS50109"/>
    </source>
</evidence>
<dbReference type="SUPFAM" id="SSF47226">
    <property type="entry name" value="Histidine-containing phosphotransfer domain, HPT domain"/>
    <property type="match status" value="1"/>
</dbReference>
<dbReference type="SMART" id="SM00091">
    <property type="entry name" value="PAS"/>
    <property type="match status" value="2"/>
</dbReference>
<dbReference type="GO" id="GO:0006355">
    <property type="term" value="P:regulation of DNA-templated transcription"/>
    <property type="evidence" value="ECO:0007669"/>
    <property type="project" value="InterPro"/>
</dbReference>
<comment type="caution">
    <text evidence="18">The sequence shown here is derived from an EMBL/GenBank/DDBJ whole genome shotgun (WGS) entry which is preliminary data.</text>
</comment>
<dbReference type="Gene3D" id="3.40.50.2300">
    <property type="match status" value="1"/>
</dbReference>
<evidence type="ECO:0000259" key="15">
    <source>
        <dbReference type="PROSITE" id="PS50110"/>
    </source>
</evidence>
<dbReference type="NCBIfam" id="TIGR00229">
    <property type="entry name" value="sensory_box"/>
    <property type="match status" value="2"/>
</dbReference>
<keyword evidence="5" id="KW-0597">Phosphoprotein</keyword>
<dbReference type="AlphaFoldDB" id="A0A644WJ33"/>